<dbReference type="Pfam" id="PF00566">
    <property type="entry name" value="RabGAP-TBC"/>
    <property type="match status" value="1"/>
</dbReference>
<dbReference type="Gene3D" id="1.10.8.270">
    <property type="entry name" value="putative rabgap domain of human tbc1 domain family member 14 like domains"/>
    <property type="match status" value="1"/>
</dbReference>
<name>A0A8J2WFI8_9STRA</name>
<protein>
    <recommendedName>
        <fullName evidence="3">Rab-GAP TBC domain-containing protein</fullName>
    </recommendedName>
</protein>
<dbReference type="PROSITE" id="PS50086">
    <property type="entry name" value="TBC_RABGAP"/>
    <property type="match status" value="1"/>
</dbReference>
<dbReference type="OrthoDB" id="27140at2759"/>
<feature type="compositionally biased region" description="Pro residues" evidence="2">
    <location>
        <begin position="367"/>
        <end position="378"/>
    </location>
</feature>
<keyword evidence="5" id="KW-1185">Reference proteome</keyword>
<evidence type="ECO:0000259" key="3">
    <source>
        <dbReference type="PROSITE" id="PS50086"/>
    </source>
</evidence>
<comment type="caution">
    <text evidence="4">The sequence shown here is derived from an EMBL/GenBank/DDBJ whole genome shotgun (WGS) entry which is preliminary data.</text>
</comment>
<dbReference type="GO" id="GO:0005096">
    <property type="term" value="F:GTPase activator activity"/>
    <property type="evidence" value="ECO:0007669"/>
    <property type="project" value="UniProtKB-KW"/>
</dbReference>
<proteinExistence type="predicted"/>
<evidence type="ECO:0000256" key="1">
    <source>
        <dbReference type="ARBA" id="ARBA00022468"/>
    </source>
</evidence>
<evidence type="ECO:0000313" key="5">
    <source>
        <dbReference type="Proteomes" id="UP000789595"/>
    </source>
</evidence>
<reference evidence="4" key="1">
    <citation type="submission" date="2021-11" db="EMBL/GenBank/DDBJ databases">
        <authorList>
            <consortium name="Genoscope - CEA"/>
            <person name="William W."/>
        </authorList>
    </citation>
    <scope>NUCLEOTIDE SEQUENCE</scope>
</reference>
<evidence type="ECO:0000256" key="2">
    <source>
        <dbReference type="SAM" id="MobiDB-lite"/>
    </source>
</evidence>
<feature type="compositionally biased region" description="Low complexity" evidence="2">
    <location>
        <begin position="355"/>
        <end position="366"/>
    </location>
</feature>
<dbReference type="SMART" id="SM00164">
    <property type="entry name" value="TBC"/>
    <property type="match status" value="1"/>
</dbReference>
<keyword evidence="1" id="KW-0343">GTPase activation</keyword>
<dbReference type="SUPFAM" id="SSF47923">
    <property type="entry name" value="Ypt/Rab-GAP domain of gyp1p"/>
    <property type="match status" value="2"/>
</dbReference>
<dbReference type="Proteomes" id="UP000789595">
    <property type="component" value="Unassembled WGS sequence"/>
</dbReference>
<accession>A0A8J2WFI8</accession>
<feature type="domain" description="Rab-GAP TBC" evidence="3">
    <location>
        <begin position="16"/>
        <end position="251"/>
    </location>
</feature>
<feature type="region of interest" description="Disordered" evidence="2">
    <location>
        <begin position="318"/>
        <end position="381"/>
    </location>
</feature>
<dbReference type="PANTHER" id="PTHR22957">
    <property type="entry name" value="TBC1 DOMAIN FAMILY MEMBER GTPASE-ACTIVATING PROTEIN"/>
    <property type="match status" value="1"/>
</dbReference>
<evidence type="ECO:0000313" key="4">
    <source>
        <dbReference type="EMBL" id="CAH0366465.1"/>
    </source>
</evidence>
<dbReference type="InterPro" id="IPR000195">
    <property type="entry name" value="Rab-GAP-TBC_dom"/>
</dbReference>
<dbReference type="AlphaFoldDB" id="A0A8J2WFI8"/>
<dbReference type="PANTHER" id="PTHR22957:SF337">
    <property type="entry name" value="TBC1 DOMAIN FAMILY MEMBER 5"/>
    <property type="match status" value="1"/>
</dbReference>
<organism evidence="4 5">
    <name type="scientific">Pelagomonas calceolata</name>
    <dbReference type="NCBI Taxonomy" id="35677"/>
    <lineage>
        <taxon>Eukaryota</taxon>
        <taxon>Sar</taxon>
        <taxon>Stramenopiles</taxon>
        <taxon>Ochrophyta</taxon>
        <taxon>Pelagophyceae</taxon>
        <taxon>Pelagomonadales</taxon>
        <taxon>Pelagomonadaceae</taxon>
        <taxon>Pelagomonas</taxon>
    </lineage>
</organism>
<gene>
    <name evidence="4" type="ORF">PECAL_1P29600</name>
</gene>
<sequence>MAPASGDLKKRATSGQLTDAERASAWRVFLGASTDINYKKLKDDALPDAASISSDSDPLSGLLDDAKNNDGWARFHANVENREEIRTDLERLVVDGFPESHFKDPQRQTLMLDVLTVWAARNSLGYRQGMHELLAVLCEVLEQEKREGFNNFAQSGAVSDGPFHESDAYVLFDALMAHQASLFATDLGADAPVLKLCRRFQTESSQLLSLGNGFNSVEPQLYGLRWCRLLFSREIACPALLQLWDGLFALCHAHQKELSVVTEKCCTALICAAAPNLRGGAKEQIALEILMRYKNHVAPAVPRLLDISERLVDGRGLPPVRTAPAPQRPQVVHTHGAAPVKPPRARVPAGPPPGSSTSTTFVKPTPARAPPPAPPPQPQTIDRAALLSSPKAPSQPSVLPSSRLLRAVAVLRGSAVTEETRRQAALAQIEDVAAELRRRRL</sequence>
<dbReference type="Gene3D" id="1.10.472.80">
    <property type="entry name" value="Ypt/Rab-GAP domain of gyp1p, domain 3"/>
    <property type="match status" value="1"/>
</dbReference>
<dbReference type="InterPro" id="IPR035969">
    <property type="entry name" value="Rab-GAP_TBC_sf"/>
</dbReference>
<dbReference type="EMBL" id="CAKKNE010000001">
    <property type="protein sequence ID" value="CAH0366465.1"/>
    <property type="molecule type" value="Genomic_DNA"/>
</dbReference>